<evidence type="ECO:0000256" key="1">
    <source>
        <dbReference type="SAM" id="SignalP"/>
    </source>
</evidence>
<feature type="domain" description="Sulfatase-modifying factor enzyme-like" evidence="2">
    <location>
        <begin position="53"/>
        <end position="286"/>
    </location>
</feature>
<reference evidence="3 4" key="1">
    <citation type="journal article" date="2022" name="Res Sq">
        <title>Evolution of multicellular longitudinally dividing oral cavity symbionts (Neisseriaceae).</title>
        <authorList>
            <person name="Nyongesa S."/>
            <person name="Weber P."/>
            <person name="Bernet E."/>
            <person name="Pullido F."/>
            <person name="Nieckarz M."/>
            <person name="Delaby M."/>
            <person name="Nieves C."/>
            <person name="Viehboeck T."/>
            <person name="Krause N."/>
            <person name="Rivera-Millot A."/>
            <person name="Nakamura A."/>
            <person name="Vischer N."/>
            <person name="VanNieuwenhze M."/>
            <person name="Brun Y."/>
            <person name="Cava F."/>
            <person name="Bulgheresi S."/>
            <person name="Veyrier F."/>
        </authorList>
    </citation>
    <scope>NUCLEOTIDE SEQUENCE [LARGE SCALE GENOMIC DNA]</scope>
    <source>
        <strain evidence="3 4">CCUG 63373m</strain>
    </source>
</reference>
<accession>A0ABY4DPB8</accession>
<dbReference type="PANTHER" id="PTHR23150">
    <property type="entry name" value="SULFATASE MODIFYING FACTOR 1, 2"/>
    <property type="match status" value="1"/>
</dbReference>
<dbReference type="RefSeq" id="WP_244783969.1">
    <property type="nucleotide sequence ID" value="NZ_CP091508.1"/>
</dbReference>
<evidence type="ECO:0000313" key="4">
    <source>
        <dbReference type="Proteomes" id="UP000829817"/>
    </source>
</evidence>
<dbReference type="Pfam" id="PF03781">
    <property type="entry name" value="FGE-sulfatase"/>
    <property type="match status" value="1"/>
</dbReference>
<dbReference type="Gene3D" id="3.90.1580.10">
    <property type="entry name" value="paralog of FGE (formylglycine-generating enzyme)"/>
    <property type="match status" value="1"/>
</dbReference>
<dbReference type="PANTHER" id="PTHR23150:SF19">
    <property type="entry name" value="FORMYLGLYCINE-GENERATING ENZYME"/>
    <property type="match status" value="1"/>
</dbReference>
<proteinExistence type="predicted"/>
<dbReference type="EMBL" id="CP091508">
    <property type="protein sequence ID" value="UOO80899.1"/>
    <property type="molecule type" value="Genomic_DNA"/>
</dbReference>
<dbReference type="SUPFAM" id="SSF56436">
    <property type="entry name" value="C-type lectin-like"/>
    <property type="match status" value="1"/>
</dbReference>
<feature type="signal peptide" evidence="1">
    <location>
        <begin position="1"/>
        <end position="21"/>
    </location>
</feature>
<keyword evidence="4" id="KW-1185">Reference proteome</keyword>
<evidence type="ECO:0000259" key="2">
    <source>
        <dbReference type="Pfam" id="PF03781"/>
    </source>
</evidence>
<protein>
    <submittedName>
        <fullName evidence="3">Formylglycine-generating enzyme family protein</fullName>
    </submittedName>
</protein>
<sequence length="290" mass="31630">MKLPLLFSGGLLALLSACSQAENITPAAPMPSETPPQTAAAPASVYTNSIGMKFVAVPAGSFLMGSAAADSAAFDVEKPQHRVTLSQPFYIGQYEVTQADWERVMGEGPFARSRSNPYYSLPGMAARITRPNHPATVSWQDAQEFIAKLNALEQTTRYRLPTEAEWEYAARAGTQSAYSFGNNEADLGRYAWFGENFTGGGSHPVGQKLPNAWGLYDMHGNAWEWVNDWFTPYTAAAQTDPQGAASGSDKTVRGGSWHRTATSWRVAFRKPYPIDYRGISVGFRLAMDAP</sequence>
<evidence type="ECO:0000313" key="3">
    <source>
        <dbReference type="EMBL" id="UOO80899.1"/>
    </source>
</evidence>
<dbReference type="Proteomes" id="UP000829817">
    <property type="component" value="Chromosome"/>
</dbReference>
<dbReference type="InterPro" id="IPR016187">
    <property type="entry name" value="CTDL_fold"/>
</dbReference>
<dbReference type="InterPro" id="IPR051043">
    <property type="entry name" value="Sulfatase_Mod_Factor_Kinase"/>
</dbReference>
<dbReference type="InterPro" id="IPR042095">
    <property type="entry name" value="SUMF_sf"/>
</dbReference>
<dbReference type="InterPro" id="IPR005532">
    <property type="entry name" value="SUMF_dom"/>
</dbReference>
<gene>
    <name evidence="3" type="ORF">LVJ83_07850</name>
</gene>
<dbReference type="PROSITE" id="PS51257">
    <property type="entry name" value="PROKAR_LIPOPROTEIN"/>
    <property type="match status" value="1"/>
</dbReference>
<name>A0ABY4DPB8_9NEIS</name>
<feature type="chain" id="PRO_5047154233" evidence="1">
    <location>
        <begin position="22"/>
        <end position="290"/>
    </location>
</feature>
<keyword evidence="1" id="KW-0732">Signal</keyword>
<organism evidence="3 4">
    <name type="scientific">Uruburuella testudinis</name>
    <dbReference type="NCBI Taxonomy" id="1282863"/>
    <lineage>
        <taxon>Bacteria</taxon>
        <taxon>Pseudomonadati</taxon>
        <taxon>Pseudomonadota</taxon>
        <taxon>Betaproteobacteria</taxon>
        <taxon>Neisseriales</taxon>
        <taxon>Neisseriaceae</taxon>
        <taxon>Uruburuella</taxon>
    </lineage>
</organism>